<dbReference type="EMBL" id="OZ021740">
    <property type="protein sequence ID" value="CAK9324040.1"/>
    <property type="molecule type" value="Genomic_DNA"/>
</dbReference>
<evidence type="ECO:0000313" key="2">
    <source>
        <dbReference type="EMBL" id="CAK9324040.1"/>
    </source>
</evidence>
<dbReference type="PANTHER" id="PTHR31907">
    <property type="entry name" value="MLP-LIKE PROTEIN 423"/>
    <property type="match status" value="1"/>
</dbReference>
<dbReference type="Pfam" id="PF00407">
    <property type="entry name" value="Bet_v_1"/>
    <property type="match status" value="1"/>
</dbReference>
<dbReference type="EMBL" id="OZ021740">
    <property type="protein sequence ID" value="CAK9324044.1"/>
    <property type="molecule type" value="Genomic_DNA"/>
</dbReference>
<evidence type="ECO:0000259" key="1">
    <source>
        <dbReference type="SMART" id="SM01037"/>
    </source>
</evidence>
<dbReference type="Gene3D" id="3.30.530.20">
    <property type="match status" value="1"/>
</dbReference>
<protein>
    <recommendedName>
        <fullName evidence="1">Bet v I/Major latex protein domain-containing protein</fullName>
    </recommendedName>
</protein>
<dbReference type="InterPro" id="IPR051761">
    <property type="entry name" value="MLP-like_ligand-binding"/>
</dbReference>
<evidence type="ECO:0000313" key="6">
    <source>
        <dbReference type="Proteomes" id="UP001642487"/>
    </source>
</evidence>
<gene>
    <name evidence="2" type="ORF">CITCOLO1_LOCUS16257</name>
    <name evidence="3" type="ORF">CITCOLO1_LOCUS16259</name>
    <name evidence="4" type="ORF">CITCOLO1_LOCUS16261</name>
    <name evidence="5" type="ORF">CITCOLO1_LOCUS16264</name>
</gene>
<proteinExistence type="predicted"/>
<dbReference type="EMBL" id="OZ021740">
    <property type="protein sequence ID" value="CAK9324047.1"/>
    <property type="molecule type" value="Genomic_DNA"/>
</dbReference>
<feature type="domain" description="Bet v I/Major latex protein" evidence="1">
    <location>
        <begin position="4"/>
        <end position="153"/>
    </location>
</feature>
<reference evidence="2 6" key="1">
    <citation type="submission" date="2024-03" db="EMBL/GenBank/DDBJ databases">
        <authorList>
            <person name="Gkanogiannis A."/>
            <person name="Becerra Lopez-Lavalle L."/>
        </authorList>
    </citation>
    <scope>NUCLEOTIDE SEQUENCE [LARGE SCALE GENOMIC DNA]</scope>
</reference>
<evidence type="ECO:0000313" key="5">
    <source>
        <dbReference type="EMBL" id="CAK9324047.1"/>
    </source>
</evidence>
<accession>A0ABP0YWU1</accession>
<sequence length="154" mass="17719">MSSCVYGKLEADFEIKAPASKFHEMFHKKPHHVSKASRDKVQSCDLIEGEWGKVGSIITWKYFHEGKAKVAKQVIEAVDEEKNMIVFRMIEGDLMEHHKEFKFIMQVSPKDKGSVVHWTLIYEKLRENILDPYSMLEFVAALSRDIDVSMSAGN</sequence>
<dbReference type="Proteomes" id="UP001642487">
    <property type="component" value="Chromosome 6"/>
</dbReference>
<evidence type="ECO:0000313" key="3">
    <source>
        <dbReference type="EMBL" id="CAK9324042.1"/>
    </source>
</evidence>
<dbReference type="SUPFAM" id="SSF55961">
    <property type="entry name" value="Bet v1-like"/>
    <property type="match status" value="1"/>
</dbReference>
<dbReference type="EMBL" id="OZ021740">
    <property type="protein sequence ID" value="CAK9324042.1"/>
    <property type="molecule type" value="Genomic_DNA"/>
</dbReference>
<name>A0ABP0YWU1_9ROSI</name>
<dbReference type="CDD" id="cd07816">
    <property type="entry name" value="Bet_v1-like"/>
    <property type="match status" value="1"/>
</dbReference>
<dbReference type="InterPro" id="IPR000916">
    <property type="entry name" value="Bet_v_I/MLP"/>
</dbReference>
<dbReference type="SMART" id="SM01037">
    <property type="entry name" value="Bet_v_1"/>
    <property type="match status" value="1"/>
</dbReference>
<dbReference type="InterPro" id="IPR023393">
    <property type="entry name" value="START-like_dom_sf"/>
</dbReference>
<keyword evidence="6" id="KW-1185">Reference proteome</keyword>
<evidence type="ECO:0000313" key="4">
    <source>
        <dbReference type="EMBL" id="CAK9324044.1"/>
    </source>
</evidence>
<organism evidence="2 6">
    <name type="scientific">Citrullus colocynthis</name>
    <name type="common">colocynth</name>
    <dbReference type="NCBI Taxonomy" id="252529"/>
    <lineage>
        <taxon>Eukaryota</taxon>
        <taxon>Viridiplantae</taxon>
        <taxon>Streptophyta</taxon>
        <taxon>Embryophyta</taxon>
        <taxon>Tracheophyta</taxon>
        <taxon>Spermatophyta</taxon>
        <taxon>Magnoliopsida</taxon>
        <taxon>eudicotyledons</taxon>
        <taxon>Gunneridae</taxon>
        <taxon>Pentapetalae</taxon>
        <taxon>rosids</taxon>
        <taxon>fabids</taxon>
        <taxon>Cucurbitales</taxon>
        <taxon>Cucurbitaceae</taxon>
        <taxon>Benincaseae</taxon>
        <taxon>Citrullus</taxon>
    </lineage>
</organism>